<sequence length="107" mass="12137">MQQAPRDSHLICKGLFTILLSTSLQSGTQTLQFLESVSIIMSPCLGLNLYSIGMTYMPDSQEAQIQTGVLLDLQINSCLPRHMCVRIYGNQEAPLYRLKGKQFWYIH</sequence>
<accession>A0A8J8P6J6</accession>
<gene>
    <name evidence="2" type="ORF">FGO68_gene4658</name>
</gene>
<feature type="signal peptide" evidence="1">
    <location>
        <begin position="1"/>
        <end position="30"/>
    </location>
</feature>
<dbReference type="AlphaFoldDB" id="A0A8J8P6J6"/>
<evidence type="ECO:0000313" key="2">
    <source>
        <dbReference type="EMBL" id="TNV88148.1"/>
    </source>
</evidence>
<keyword evidence="1" id="KW-0732">Signal</keyword>
<evidence type="ECO:0000313" key="3">
    <source>
        <dbReference type="Proteomes" id="UP000785679"/>
    </source>
</evidence>
<dbReference type="EMBL" id="RRYP01000061">
    <property type="protein sequence ID" value="TNV88148.1"/>
    <property type="molecule type" value="Genomic_DNA"/>
</dbReference>
<dbReference type="Proteomes" id="UP000785679">
    <property type="component" value="Unassembled WGS sequence"/>
</dbReference>
<keyword evidence="3" id="KW-1185">Reference proteome</keyword>
<organism evidence="2 3">
    <name type="scientific">Halteria grandinella</name>
    <dbReference type="NCBI Taxonomy" id="5974"/>
    <lineage>
        <taxon>Eukaryota</taxon>
        <taxon>Sar</taxon>
        <taxon>Alveolata</taxon>
        <taxon>Ciliophora</taxon>
        <taxon>Intramacronucleata</taxon>
        <taxon>Spirotrichea</taxon>
        <taxon>Stichotrichia</taxon>
        <taxon>Sporadotrichida</taxon>
        <taxon>Halteriidae</taxon>
        <taxon>Halteria</taxon>
    </lineage>
</organism>
<name>A0A8J8P6J6_HALGN</name>
<protein>
    <submittedName>
        <fullName evidence="2">Uncharacterized protein</fullName>
    </submittedName>
</protein>
<feature type="chain" id="PRO_5035262006" evidence="1">
    <location>
        <begin position="31"/>
        <end position="107"/>
    </location>
</feature>
<proteinExistence type="predicted"/>
<reference evidence="2" key="1">
    <citation type="submission" date="2019-06" db="EMBL/GenBank/DDBJ databases">
        <authorList>
            <person name="Zheng W."/>
        </authorList>
    </citation>
    <scope>NUCLEOTIDE SEQUENCE</scope>
    <source>
        <strain evidence="2">QDHG01</strain>
    </source>
</reference>
<evidence type="ECO:0000256" key="1">
    <source>
        <dbReference type="SAM" id="SignalP"/>
    </source>
</evidence>
<comment type="caution">
    <text evidence="2">The sequence shown here is derived from an EMBL/GenBank/DDBJ whole genome shotgun (WGS) entry which is preliminary data.</text>
</comment>